<reference evidence="1 2" key="1">
    <citation type="journal article" date="2010" name="Int. J. Syst. Evol. Microbiol.">
        <title>Vagococcus penaei sp. nov., isolated from spoilage microbiota of cooked shrimp (Penaeus vannamei).</title>
        <authorList>
            <person name="Jaffres E."/>
            <person name="Prevost H."/>
            <person name="Rossero A."/>
            <person name="Joffraud J.J."/>
            <person name="Dousset X."/>
        </authorList>
    </citation>
    <scope>NUCLEOTIDE SEQUENCE [LARGE SCALE GENOMIC DNA]</scope>
    <source>
        <strain evidence="1 2">CD276</strain>
    </source>
</reference>
<evidence type="ECO:0000313" key="2">
    <source>
        <dbReference type="Proteomes" id="UP000188246"/>
    </source>
</evidence>
<gene>
    <name evidence="1" type="ORF">BW732_04230</name>
</gene>
<dbReference type="OrthoDB" id="9795813at2"/>
<dbReference type="Proteomes" id="UP000188246">
    <property type="component" value="Chromosome"/>
</dbReference>
<accession>A0A1Q2D565</accession>
<organism evidence="1 2">
    <name type="scientific">Vagococcus penaei</name>
    <dbReference type="NCBI Taxonomy" id="633807"/>
    <lineage>
        <taxon>Bacteria</taxon>
        <taxon>Bacillati</taxon>
        <taxon>Bacillota</taxon>
        <taxon>Bacilli</taxon>
        <taxon>Lactobacillales</taxon>
        <taxon>Enterococcaceae</taxon>
        <taxon>Vagococcus</taxon>
    </lineage>
</organism>
<keyword evidence="2" id="KW-1185">Reference proteome</keyword>
<protein>
    <submittedName>
        <fullName evidence="1">Energy-coupled thiamine transporter ThiT</fullName>
    </submittedName>
</protein>
<proteinExistence type="predicted"/>
<dbReference type="GO" id="GO:0005886">
    <property type="term" value="C:plasma membrane"/>
    <property type="evidence" value="ECO:0007669"/>
    <property type="project" value="InterPro"/>
</dbReference>
<dbReference type="Pfam" id="PF09515">
    <property type="entry name" value="Thia_YuaJ"/>
    <property type="match status" value="1"/>
</dbReference>
<dbReference type="GO" id="GO:0015234">
    <property type="term" value="F:thiamine transmembrane transporter activity"/>
    <property type="evidence" value="ECO:0007669"/>
    <property type="project" value="InterPro"/>
</dbReference>
<dbReference type="InterPro" id="IPR012651">
    <property type="entry name" value="Thia_Transptr_ThiT"/>
</dbReference>
<evidence type="ECO:0000313" key="1">
    <source>
        <dbReference type="EMBL" id="AQP53514.1"/>
    </source>
</evidence>
<dbReference type="NCBIfam" id="TIGR02357">
    <property type="entry name" value="ECF_ThiT_YuaJ"/>
    <property type="match status" value="1"/>
</dbReference>
<dbReference type="EMBL" id="CP019609">
    <property type="protein sequence ID" value="AQP53514.1"/>
    <property type="molecule type" value="Genomic_DNA"/>
</dbReference>
<dbReference type="STRING" id="633807.BW732_04230"/>
<sequence length="184" mass="20363">MLKSRVWLEGAIVAALAMVLSFVPVKFGPGFSISLGMIPVTVYAFRRGTIPTLYAGLLWGLLHFLLGKVTFLTVPQVLIEYVFAYTAIGFAGIVSSKIQLTLKLKSKQVYWYACFGTIVGILARYIFHFMAGYIFWGDYALWGLSPVVYSLAINGTNAIMTAVVTLIAVILLLNQRPELFIPKQ</sequence>
<dbReference type="AlphaFoldDB" id="A0A1Q2D565"/>
<dbReference type="KEGG" id="vpi:BW732_04230"/>
<dbReference type="RefSeq" id="WP_077275604.1">
    <property type="nucleotide sequence ID" value="NZ_CP019609.1"/>
</dbReference>
<dbReference type="Gene3D" id="1.10.1760.20">
    <property type="match status" value="1"/>
</dbReference>
<name>A0A1Q2D565_9ENTE</name>